<proteinExistence type="predicted"/>
<gene>
    <name evidence="1" type="ORF">E1263_34610</name>
</gene>
<reference evidence="1 2" key="1">
    <citation type="submission" date="2019-03" db="EMBL/GenBank/DDBJ databases">
        <title>Draft genome sequences of novel Actinobacteria.</title>
        <authorList>
            <person name="Sahin N."/>
            <person name="Ay H."/>
            <person name="Saygin H."/>
        </authorList>
    </citation>
    <scope>NUCLEOTIDE SEQUENCE [LARGE SCALE GENOMIC DNA]</scope>
    <source>
        <strain evidence="1 2">JCM 13523</strain>
    </source>
</reference>
<dbReference type="SUPFAM" id="SSF46785">
    <property type="entry name" value="Winged helix' DNA-binding domain"/>
    <property type="match status" value="1"/>
</dbReference>
<name>A0A4R4YQE4_9ACTN</name>
<organism evidence="1 2">
    <name type="scientific">Kribbella antibiotica</name>
    <dbReference type="NCBI Taxonomy" id="190195"/>
    <lineage>
        <taxon>Bacteria</taxon>
        <taxon>Bacillati</taxon>
        <taxon>Actinomycetota</taxon>
        <taxon>Actinomycetes</taxon>
        <taxon>Propionibacteriales</taxon>
        <taxon>Kribbellaceae</taxon>
        <taxon>Kribbella</taxon>
    </lineage>
</organism>
<protein>
    <submittedName>
        <fullName evidence="1">Transcriptional regulator</fullName>
    </submittedName>
</protein>
<dbReference type="InterPro" id="IPR036390">
    <property type="entry name" value="WH_DNA-bd_sf"/>
</dbReference>
<dbReference type="Pfam" id="PF12840">
    <property type="entry name" value="HTH_20"/>
    <property type="match status" value="1"/>
</dbReference>
<dbReference type="OrthoDB" id="5949858at2"/>
<dbReference type="EMBL" id="SMKX01000152">
    <property type="protein sequence ID" value="TDD47415.1"/>
    <property type="molecule type" value="Genomic_DNA"/>
</dbReference>
<keyword evidence="2" id="KW-1185">Reference proteome</keyword>
<evidence type="ECO:0000313" key="2">
    <source>
        <dbReference type="Proteomes" id="UP000295124"/>
    </source>
</evidence>
<dbReference type="AlphaFoldDB" id="A0A4R4YQE4"/>
<evidence type="ECO:0000313" key="1">
    <source>
        <dbReference type="EMBL" id="TDD47415.1"/>
    </source>
</evidence>
<accession>A0A4R4YQE4</accession>
<dbReference type="InterPro" id="IPR036388">
    <property type="entry name" value="WH-like_DNA-bd_sf"/>
</dbReference>
<dbReference type="Proteomes" id="UP000295124">
    <property type="component" value="Unassembled WGS sequence"/>
</dbReference>
<dbReference type="RefSeq" id="WP_132175216.1">
    <property type="nucleotide sequence ID" value="NZ_SMKX01000152.1"/>
</dbReference>
<dbReference type="Gene3D" id="6.10.140.2180">
    <property type="match status" value="1"/>
</dbReference>
<sequence length="182" mass="20627">MTEPSPSRATPLADLLLHPIRWRIIQRVLGREVTTTDLRQDLPDVPATTLYRHVAALIDGGVLTVVRERRIRGAVERTLTVDQSSDVAHIEEDEARAMTPDQHRRALLLVLTQLTADYDRVVERGYLDSRREQFGYNQMSLYVDSDDLDTLRRGLQALVEPYLRAAPGKDRITLSTVSLPDT</sequence>
<comment type="caution">
    <text evidence="1">The sequence shown here is derived from an EMBL/GenBank/DDBJ whole genome shotgun (WGS) entry which is preliminary data.</text>
</comment>
<dbReference type="Gene3D" id="1.10.10.10">
    <property type="entry name" value="Winged helix-like DNA-binding domain superfamily/Winged helix DNA-binding domain"/>
    <property type="match status" value="1"/>
</dbReference>